<evidence type="ECO:0000313" key="9">
    <source>
        <dbReference type="EMBL" id="QWG02041.1"/>
    </source>
</evidence>
<proteinExistence type="predicted"/>
<evidence type="ECO:0000256" key="2">
    <source>
        <dbReference type="ARBA" id="ARBA00022475"/>
    </source>
</evidence>
<dbReference type="GO" id="GO:0022857">
    <property type="term" value="F:transmembrane transporter activity"/>
    <property type="evidence" value="ECO:0007669"/>
    <property type="project" value="TreeGrafter"/>
</dbReference>
<feature type="domain" description="ABC3 transporter permease C-terminal" evidence="7">
    <location>
        <begin position="665"/>
        <end position="778"/>
    </location>
</feature>
<dbReference type="RefSeq" id="WP_169665761.1">
    <property type="nucleotide sequence ID" value="NZ_CP076132.1"/>
</dbReference>
<evidence type="ECO:0000256" key="3">
    <source>
        <dbReference type="ARBA" id="ARBA00022692"/>
    </source>
</evidence>
<feature type="transmembrane region" description="Helical" evidence="6">
    <location>
        <begin position="278"/>
        <end position="302"/>
    </location>
</feature>
<dbReference type="InterPro" id="IPR003838">
    <property type="entry name" value="ABC3_permease_C"/>
</dbReference>
<evidence type="ECO:0000256" key="6">
    <source>
        <dbReference type="SAM" id="Phobius"/>
    </source>
</evidence>
<accession>A0AAX1N3I4</accession>
<dbReference type="InterPro" id="IPR025857">
    <property type="entry name" value="MacB_PCD"/>
</dbReference>
<feature type="transmembrane region" description="Helical" evidence="6">
    <location>
        <begin position="706"/>
        <end position="728"/>
    </location>
</feature>
<dbReference type="AlphaFoldDB" id="A0AAX1N3I4"/>
<feature type="domain" description="MacB-like periplasmic core" evidence="8">
    <location>
        <begin position="20"/>
        <end position="236"/>
    </location>
</feature>
<dbReference type="Proteomes" id="UP000678679">
    <property type="component" value="Chromosome 1"/>
</dbReference>
<feature type="transmembrane region" description="Helical" evidence="6">
    <location>
        <begin position="664"/>
        <end position="686"/>
    </location>
</feature>
<gene>
    <name evidence="9" type="ORF">KMW28_00195</name>
</gene>
<feature type="transmembrane region" description="Helical" evidence="6">
    <location>
        <begin position="748"/>
        <end position="774"/>
    </location>
</feature>
<dbReference type="GO" id="GO:0005886">
    <property type="term" value="C:plasma membrane"/>
    <property type="evidence" value="ECO:0007669"/>
    <property type="project" value="UniProtKB-SubCell"/>
</dbReference>
<feature type="transmembrane region" description="Helical" evidence="6">
    <location>
        <begin position="419"/>
        <end position="439"/>
    </location>
</feature>
<keyword evidence="10" id="KW-1185">Reference proteome</keyword>
<dbReference type="Pfam" id="PF12704">
    <property type="entry name" value="MacB_PCD"/>
    <property type="match status" value="1"/>
</dbReference>
<evidence type="ECO:0000256" key="5">
    <source>
        <dbReference type="ARBA" id="ARBA00023136"/>
    </source>
</evidence>
<feature type="transmembrane region" description="Helical" evidence="6">
    <location>
        <begin position="323"/>
        <end position="347"/>
    </location>
</feature>
<dbReference type="InterPro" id="IPR050250">
    <property type="entry name" value="Macrolide_Exporter_MacB"/>
</dbReference>
<evidence type="ECO:0000259" key="7">
    <source>
        <dbReference type="Pfam" id="PF02687"/>
    </source>
</evidence>
<dbReference type="Pfam" id="PF02687">
    <property type="entry name" value="FtsX"/>
    <property type="match status" value="1"/>
</dbReference>
<reference evidence="9 10" key="1">
    <citation type="submission" date="2021-05" db="EMBL/GenBank/DDBJ databases">
        <title>Comparative genomic studies on the polysaccharide-degrading batcterial strains of the Flammeovirga genus.</title>
        <authorList>
            <person name="Zewei F."/>
            <person name="Zheng Z."/>
            <person name="Yu L."/>
            <person name="Ruyue G."/>
            <person name="Yanhong M."/>
            <person name="Yuanyuan C."/>
            <person name="Jingyan G."/>
            <person name="Wenjun H."/>
        </authorList>
    </citation>
    <scope>NUCLEOTIDE SEQUENCE [LARGE SCALE GENOMIC DNA]</scope>
    <source>
        <strain evidence="9 10">NBRC:100898</strain>
    </source>
</reference>
<name>A0AAX1N3I4_9BACT</name>
<dbReference type="PANTHER" id="PTHR30572:SF18">
    <property type="entry name" value="ABC-TYPE MACROLIDE FAMILY EXPORT SYSTEM PERMEASE COMPONENT 2"/>
    <property type="match status" value="1"/>
</dbReference>
<keyword evidence="5 6" id="KW-0472">Membrane</keyword>
<feature type="transmembrane region" description="Helical" evidence="6">
    <location>
        <begin position="21"/>
        <end position="43"/>
    </location>
</feature>
<organism evidence="9 10">
    <name type="scientific">Flammeovirga yaeyamensis</name>
    <dbReference type="NCBI Taxonomy" id="367791"/>
    <lineage>
        <taxon>Bacteria</taxon>
        <taxon>Pseudomonadati</taxon>
        <taxon>Bacteroidota</taxon>
        <taxon>Cytophagia</taxon>
        <taxon>Cytophagales</taxon>
        <taxon>Flammeovirgaceae</taxon>
        <taxon>Flammeovirga</taxon>
    </lineage>
</organism>
<keyword evidence="2" id="KW-1003">Cell membrane</keyword>
<evidence type="ECO:0000256" key="1">
    <source>
        <dbReference type="ARBA" id="ARBA00004651"/>
    </source>
</evidence>
<keyword evidence="4 6" id="KW-1133">Transmembrane helix</keyword>
<feature type="transmembrane region" description="Helical" evidence="6">
    <location>
        <begin position="367"/>
        <end position="391"/>
    </location>
</feature>
<dbReference type="EMBL" id="CP076132">
    <property type="protein sequence ID" value="QWG02041.1"/>
    <property type="molecule type" value="Genomic_DNA"/>
</dbReference>
<evidence type="ECO:0000313" key="10">
    <source>
        <dbReference type="Proteomes" id="UP000678679"/>
    </source>
</evidence>
<dbReference type="KEGG" id="fya:KMW28_00195"/>
<evidence type="ECO:0000256" key="4">
    <source>
        <dbReference type="ARBA" id="ARBA00022989"/>
    </source>
</evidence>
<keyword evidence="3 6" id="KW-0812">Transmembrane</keyword>
<sequence length="785" mass="89417">MYNIYLSLAIRNLIKNYQNTIINLLGLSLGLASALFIFLFFHLETNFDNFYKDNIYRITHKRVFYDNTAYSAQAYYPEGGTFLDKIENINEMFMMSNPSQMPIYLLNERHEEVNTAVGSANYLKFFNIELIRGNAEKVLQTKTSAVISESFSKKVFGNNDPIGQELELYGDKLTVQGIIPDRPANSHIQFDVLLPEKWLTDTNNAYLGWNGGWTFNVYIKLLHEDQKAETIAAMDKILDDVFVQDYLSMETSLQPIENIHLNKGLEYDIGNPRSTESMLIIISGGMIILALSLLNFVVLYTAQKDEEIHSLTLMKIYGAHHKDLWISTCLEVFLMVSSAILISLLALNIALPFLNQQLLTRVYLSNYIFYILAFYALIGIALTMVLSSLSLRGIKKTSLSRSLNGQTSIFYSKGWSEKMVLVLQFTTVFILSCIGITVYQQHRHLLTKDLGFQHENVFTLDLSTIVSLDKLENFKQKILKKPGVEVVSFSSQMIGLGLTRNGFRISDNDKLEIVHSLYVSNDFLETFDIPLLEGEELHENKKISDYQLLVNEAFTKLEGWKGLGTIVHRNGRDYEVVGIIPSIKFNSLMYQSGPLVITTAAKIDGWELDFINVRTSSPHPYQLANELNEEFQNDFPDARSYVYFYNDAIAVNYQYIKGQQQASLFFGGIALLIAVSGLWGITRFSVLKRTKEMSIRRVNGASRLDVLMLFNRTYLQWITLSFVLSIPVAYHLSSDWISTFPERIDIDFITWGILGISISIIAIATITLICWKVVNINPAKVLRDL</sequence>
<dbReference type="PANTHER" id="PTHR30572">
    <property type="entry name" value="MEMBRANE COMPONENT OF TRANSPORTER-RELATED"/>
    <property type="match status" value="1"/>
</dbReference>
<protein>
    <submittedName>
        <fullName evidence="9">ABC transporter permease</fullName>
    </submittedName>
</protein>
<evidence type="ECO:0000259" key="8">
    <source>
        <dbReference type="Pfam" id="PF12704"/>
    </source>
</evidence>
<comment type="subcellular location">
    <subcellularLocation>
        <location evidence="1">Cell membrane</location>
        <topology evidence="1">Multi-pass membrane protein</topology>
    </subcellularLocation>
</comment>